<dbReference type="InterPro" id="IPR006530">
    <property type="entry name" value="YD"/>
</dbReference>
<keyword evidence="6" id="KW-0540">Nuclease</keyword>
<evidence type="ECO:0000256" key="4">
    <source>
        <dbReference type="ARBA" id="ARBA00023026"/>
    </source>
</evidence>
<dbReference type="InterPro" id="IPR003284">
    <property type="entry name" value="Sal_SpvB"/>
</dbReference>
<evidence type="ECO:0000256" key="3">
    <source>
        <dbReference type="ARBA" id="ARBA00022737"/>
    </source>
</evidence>
<keyword evidence="4" id="KW-0843">Virulence</keyword>
<dbReference type="Pfam" id="PF25023">
    <property type="entry name" value="TEN_YD-shell"/>
    <property type="match status" value="2"/>
</dbReference>
<dbReference type="SUPFAM" id="SSF69318">
    <property type="entry name" value="Integrin alpha N-terminal domain"/>
    <property type="match status" value="1"/>
</dbReference>
<keyword evidence="6" id="KW-0378">Hydrolase</keyword>
<keyword evidence="6" id="KW-0255">Endonuclease</keyword>
<protein>
    <submittedName>
        <fullName evidence="6">Endonuclease</fullName>
    </submittedName>
</protein>
<dbReference type="Gene3D" id="2.180.10.10">
    <property type="entry name" value="RHS repeat-associated core"/>
    <property type="match status" value="2"/>
</dbReference>
<dbReference type="InterPro" id="IPR028994">
    <property type="entry name" value="Integrin_alpha_N"/>
</dbReference>
<organism evidence="6 7">
    <name type="scientific">Xylanibacter rodentium</name>
    <dbReference type="NCBI Taxonomy" id="2736289"/>
    <lineage>
        <taxon>Bacteria</taxon>
        <taxon>Pseudomonadati</taxon>
        <taxon>Bacteroidota</taxon>
        <taxon>Bacteroidia</taxon>
        <taxon>Bacteroidales</taxon>
        <taxon>Prevotellaceae</taxon>
        <taxon>Xylanibacter</taxon>
    </lineage>
</organism>
<dbReference type="GeneID" id="82158464"/>
<dbReference type="RefSeq" id="WP_172324979.1">
    <property type="nucleotide sequence ID" value="NZ_JABKKE010000023.1"/>
</dbReference>
<dbReference type="NCBIfam" id="TIGR03696">
    <property type="entry name" value="Rhs_assc_core"/>
    <property type="match status" value="1"/>
</dbReference>
<keyword evidence="7" id="KW-1185">Reference proteome</keyword>
<accession>A0ABX2AZ96</accession>
<comment type="caution">
    <text evidence="6">The sequence shown here is derived from an EMBL/GenBank/DDBJ whole genome shotgun (WGS) entry which is preliminary data.</text>
</comment>
<evidence type="ECO:0000256" key="2">
    <source>
        <dbReference type="ARBA" id="ARBA00022525"/>
    </source>
</evidence>
<evidence type="ECO:0000313" key="7">
    <source>
        <dbReference type="Proteomes" id="UP001193734"/>
    </source>
</evidence>
<keyword evidence="2" id="KW-0964">Secreted</keyword>
<feature type="domain" description="Teneurin-like YD-shell" evidence="5">
    <location>
        <begin position="1139"/>
        <end position="1635"/>
    </location>
</feature>
<dbReference type="InterPro" id="IPR050708">
    <property type="entry name" value="T6SS_VgrG/RHS"/>
</dbReference>
<feature type="domain" description="Teneurin-like YD-shell" evidence="5">
    <location>
        <begin position="903"/>
        <end position="1102"/>
    </location>
</feature>
<sequence length="1746" mass="198167">MKNFQPSLSLVYNSQQGNSVCGMGWTISGLPMISRSGKSMYYDGKSQGVIMDNSDSFLLNGIRLIKTERTNAYIQYESEQGNIKVVGYINMKENLMKYFEVYYPDGTKGIFGSTSRTHNYLFYPMISLTDLNGNKISYTYSYSNNHFNIKNISYNNVSVEFKYTTRQDPLLSYSGGLKINGSELLESIVCKLKGVALGTYKLSYLTRNSVSLLKQVDYIASEKSYNPLCFYYGDGQTVSFYTNSNTNLLEHYVAETPNNIKLLKGRFDYDNGSEGLICLPNLNPYWKHHRHHTAFRHSQKRFDNLFTGDEKIFLFTNLKDRMVAPVRNLLTEKGFVDILCMDIEGNREECVVKINNSVVNNTDQITFAVYNTHYMGIPLNYTRTYNFSTVYTDADGGKSIQPKFYYTGDFNGDGKMEVLAVSVHQPFGDTNKPSICYIFDLANDRILYQDHLLAYNVEFLGTDQTDPEEAMNKTDRLMVMDYDGDGKTDICHINENGTNIYTFDVVKDVLTARKVATYTNLKKTNLINRDVILGEFNGDGLMDLLLSPPNTSTNDNLWFMYNSKGNGEFDYSSFVGPYNSNADDNGFIVQDVNGDGKTDLIKYDTDGFYTYLVSNNKVGNDIFYTKFPSSKSIIVPANINTCNNSTQLVSLNKDIVTKYSFSRDDGKDVMVTGMINSFGVVEKNEYRFINDDRGGLYTQGSNAVFPYVNILEPLPVIASSETYINGNRIENDRFQYKNAVFHQQGLGFCGFEMMGICDKREQFTNKTYSPYRYCVLTKEESPTYERSYTYDIKTLSNKIARIRLKAKVETDLLKNVSATTSYEYDDYGYPTEESTSYTGNITVHKSNTYSSNPEVDDGYNLGFLTNQLVTVTRDGSSYTERMCLLDYSSRLRLFNVRAYYKNGKQVEVQTYQYDRYGNPISEIVKKYTSSDELKTVYEYDSNGRIYAITSPMELTKKFWYDMFGRLLVIEDHKKNLTRFDYDSFGRKISVTYPDGTTEKIQYAWSSTGPDGLYSITRINTDQRSTIDVYDALNREVRNSEIRFDGSVISIDKLYDSYGNLEKVSLPFTGKAASLWNTYAYDAYDRILSCTEASGKKTVYSYKENTVTTVADNISVTKEYDAQDNLISVKDSAGTVTYNLSADGQLSSIVAPGNVVTSFGYDEYRRQTSLVDPSWGTISYEYDAAGNLAKEKYPDGDIIQNEYDSYNRVVKTITPEFVTSYEYNDIGELTGISTDNGTSKSFSYDVYGRLTVCKENAVDGKWLQKEYTYADGNVNTIKYRTLSGVLATENYIYSNGYLSEAKLNGTTTVFKLSKENSFRQPTEVVTGRITRKYDFTAYGFPSGRSANGQSVGLQNFSYVFDVTTSNLSSRKDMTRGLTEKFGYDNLNRLTSYADKVTQYDVKGNITCKSDIGTFEYTFPQKPYAVSGMTLSGSDVPLVCNQKVTYASFMRPISICYDNCTATFNYNGEYERVKMNLSRNGDNILTRYYLGNCYELDQTSYSSKEKLYLFGDYYNAAAVYVKDESSSGVYYILRDYLGSITHVVASDGTVVQELSYDAWGRLRNPVTQQVYQQGQEPELFLGRGYTGHEHLVLFGLINMNARLYDPVLGRLLSPDPYIQMPEMSQNFNRYTYAMNNPLKYNDPDGEFFLFTIFNAVTDFVGNIFNHGFNVSQYNWKRTVNSWKIDMGMFRGNVWQILNKWTWGGVNSLIGNIVSEGYNTVGYVDGVTSLDGMLALSGATSGGRAFTIG</sequence>
<proteinExistence type="predicted"/>
<gene>
    <name evidence="6" type="ORF">HPS55_11870</name>
</gene>
<dbReference type="InterPro" id="IPR022385">
    <property type="entry name" value="Rhs_assc_core"/>
</dbReference>
<evidence type="ECO:0000256" key="1">
    <source>
        <dbReference type="ARBA" id="ARBA00004613"/>
    </source>
</evidence>
<dbReference type="PANTHER" id="PTHR32305">
    <property type="match status" value="1"/>
</dbReference>
<dbReference type="NCBIfam" id="TIGR01643">
    <property type="entry name" value="YD_repeat_2x"/>
    <property type="match status" value="1"/>
</dbReference>
<dbReference type="Pfam" id="PF03534">
    <property type="entry name" value="SpvB"/>
    <property type="match status" value="1"/>
</dbReference>
<reference evidence="6 7" key="1">
    <citation type="submission" date="2020-05" db="EMBL/GenBank/DDBJ databases">
        <title>Distinct polysaccharide utilization as determinants for interspecies competition between intestinal Prevotella spp.</title>
        <authorList>
            <person name="Galvez E.J.C."/>
            <person name="Iljazovic A."/>
            <person name="Strowig T."/>
        </authorList>
    </citation>
    <scope>NUCLEOTIDE SEQUENCE [LARGE SCALE GENOMIC DNA]</scope>
    <source>
        <strain evidence="6 7">PROD</strain>
    </source>
</reference>
<feature type="non-terminal residue" evidence="6">
    <location>
        <position position="1746"/>
    </location>
</feature>
<dbReference type="EMBL" id="JABKKE010000023">
    <property type="protein sequence ID" value="NPE15005.1"/>
    <property type="molecule type" value="Genomic_DNA"/>
</dbReference>
<keyword evidence="3" id="KW-0677">Repeat</keyword>
<evidence type="ECO:0000313" key="6">
    <source>
        <dbReference type="EMBL" id="NPE15005.1"/>
    </source>
</evidence>
<name>A0ABX2AZ96_9BACT</name>
<dbReference type="InterPro" id="IPR056823">
    <property type="entry name" value="TEN-like_YD-shell"/>
</dbReference>
<dbReference type="PANTHER" id="PTHR32305:SF15">
    <property type="entry name" value="PROTEIN RHSA-RELATED"/>
    <property type="match status" value="1"/>
</dbReference>
<dbReference type="GO" id="GO:0004519">
    <property type="term" value="F:endonuclease activity"/>
    <property type="evidence" value="ECO:0007669"/>
    <property type="project" value="UniProtKB-KW"/>
</dbReference>
<dbReference type="Proteomes" id="UP001193734">
    <property type="component" value="Unassembled WGS sequence"/>
</dbReference>
<comment type="subcellular location">
    <subcellularLocation>
        <location evidence="1">Secreted</location>
    </subcellularLocation>
</comment>
<evidence type="ECO:0000259" key="5">
    <source>
        <dbReference type="Pfam" id="PF25023"/>
    </source>
</evidence>